<name>A0A397SRC9_9GLOM</name>
<feature type="transmembrane region" description="Helical" evidence="1">
    <location>
        <begin position="162"/>
        <end position="183"/>
    </location>
</feature>
<comment type="caution">
    <text evidence="2">The sequence shown here is derived from an EMBL/GenBank/DDBJ whole genome shotgun (WGS) entry which is preliminary data.</text>
</comment>
<feature type="transmembrane region" description="Helical" evidence="1">
    <location>
        <begin position="12"/>
        <end position="35"/>
    </location>
</feature>
<dbReference type="EMBL" id="QKYT01000258">
    <property type="protein sequence ID" value="RIA88548.1"/>
    <property type="molecule type" value="Genomic_DNA"/>
</dbReference>
<gene>
    <name evidence="2" type="ORF">C1645_774684</name>
</gene>
<protein>
    <recommendedName>
        <fullName evidence="4">MARVEL domain-containing protein</fullName>
    </recommendedName>
</protein>
<dbReference type="AlphaFoldDB" id="A0A397SRC9"/>
<dbReference type="OrthoDB" id="2308682at2759"/>
<keyword evidence="1" id="KW-1133">Transmembrane helix</keyword>
<organism evidence="2 3">
    <name type="scientific">Glomus cerebriforme</name>
    <dbReference type="NCBI Taxonomy" id="658196"/>
    <lineage>
        <taxon>Eukaryota</taxon>
        <taxon>Fungi</taxon>
        <taxon>Fungi incertae sedis</taxon>
        <taxon>Mucoromycota</taxon>
        <taxon>Glomeromycotina</taxon>
        <taxon>Glomeromycetes</taxon>
        <taxon>Glomerales</taxon>
        <taxon>Glomeraceae</taxon>
        <taxon>Glomus</taxon>
    </lineage>
</organism>
<sequence length="252" mass="28969">MNTQTASVIFNVLRAIQILIVFICFIIEIVEYTAFQEFHADQGFNESDYFNGGITVSTKDETVVYYNGIKIFHYIALILTLIDGGFYLSRFCRYPATGPFKRDISINAFFMILWFTSGIANIYPSFVGYGFTCNNLPLIGDNTNVVIPNAIFRECNAKALNISFGWINGFLFLATTIMALRLWKERKERYGGERRVEALGDVVYKYKPRPNTIVQVDEPEQVMIYKTYSRTEMKRGTPSTYVIRTSQGNLWE</sequence>
<reference evidence="2 3" key="1">
    <citation type="submission" date="2018-06" db="EMBL/GenBank/DDBJ databases">
        <title>Comparative genomics reveals the genomic features of Rhizophagus irregularis, R. cerebriforme, R. diaphanum and Gigaspora rosea, and their symbiotic lifestyle signature.</title>
        <authorList>
            <person name="Morin E."/>
            <person name="San Clemente H."/>
            <person name="Chen E.C.H."/>
            <person name="De La Providencia I."/>
            <person name="Hainaut M."/>
            <person name="Kuo A."/>
            <person name="Kohler A."/>
            <person name="Murat C."/>
            <person name="Tang N."/>
            <person name="Roy S."/>
            <person name="Loubradou J."/>
            <person name="Henrissat B."/>
            <person name="Grigoriev I.V."/>
            <person name="Corradi N."/>
            <person name="Roux C."/>
            <person name="Martin F.M."/>
        </authorList>
    </citation>
    <scope>NUCLEOTIDE SEQUENCE [LARGE SCALE GENOMIC DNA]</scope>
    <source>
        <strain evidence="2 3">DAOM 227022</strain>
    </source>
</reference>
<feature type="transmembrane region" description="Helical" evidence="1">
    <location>
        <begin position="71"/>
        <end position="92"/>
    </location>
</feature>
<keyword evidence="1" id="KW-0812">Transmembrane</keyword>
<evidence type="ECO:0000313" key="2">
    <source>
        <dbReference type="EMBL" id="RIA88548.1"/>
    </source>
</evidence>
<feature type="transmembrane region" description="Helical" evidence="1">
    <location>
        <begin position="104"/>
        <end position="123"/>
    </location>
</feature>
<accession>A0A397SRC9</accession>
<keyword evidence="1" id="KW-0472">Membrane</keyword>
<keyword evidence="3" id="KW-1185">Reference proteome</keyword>
<evidence type="ECO:0000313" key="3">
    <source>
        <dbReference type="Proteomes" id="UP000265703"/>
    </source>
</evidence>
<evidence type="ECO:0000256" key="1">
    <source>
        <dbReference type="SAM" id="Phobius"/>
    </source>
</evidence>
<proteinExistence type="predicted"/>
<dbReference type="Proteomes" id="UP000265703">
    <property type="component" value="Unassembled WGS sequence"/>
</dbReference>
<evidence type="ECO:0008006" key="4">
    <source>
        <dbReference type="Google" id="ProtNLM"/>
    </source>
</evidence>